<evidence type="ECO:0000256" key="2">
    <source>
        <dbReference type="ARBA" id="ARBA00022723"/>
    </source>
</evidence>
<evidence type="ECO:0000313" key="7">
    <source>
        <dbReference type="EMBL" id="CAD6244635.1"/>
    </source>
</evidence>
<keyword evidence="2 4" id="KW-0479">Metal-binding</keyword>
<dbReference type="InterPro" id="IPR036396">
    <property type="entry name" value="Cyt_P450_sf"/>
</dbReference>
<dbReference type="PRINTS" id="PR00463">
    <property type="entry name" value="EP450I"/>
</dbReference>
<dbReference type="Gene3D" id="1.10.630.10">
    <property type="entry name" value="Cytochrome P450"/>
    <property type="match status" value="1"/>
</dbReference>
<keyword evidence="3 4" id="KW-0408">Iron</keyword>
<protein>
    <recommendedName>
        <fullName evidence="9">Cytochrome P450</fullName>
    </recommendedName>
</protein>
<sequence length="531" mass="59348">MEEYFVGLPYPYLCLYGSCLLLAVVVARVVLSGSGSGSGKKLPPGPWQLPVIGSLHHLLQGLPHHTIRDLSLRHGPLMLLRICERTAIVVSSAEAVGEMLKGHDAAFSERPSSPGIEELSRHGQGVIFAPYGDHWRLLRRILMTELLSARRVEAFRRIREDEAARLVSSLSLSSLPPGGQPPVDIDERLEVFIADSSVRAILGDRLPNRAAFLRMIKAGQDPSSLFDLRDLFPSSRLVRMLPRSRKAERHRQEMFRLMDDILVSRSQTRAAADGQDGGGGGVEQEQDMVDVLLRIQKEGDMRVSLNHGVIRAALIDVVGAALDTSTTTLRWAMAELIANPRVMHKAQLEIRRVMAGQQRVHEATLRDLHYLKAVIKETLRLHPPAPFVPRVCLDDRIKIQGYHVPQGTIVVANVWAISRDPKYWEDPDMFIPERFLQGDPDHRCLDYKGFDFEFTPFGAGRRMCPGTSFAHMNVEIALASLLYHFDWKLPDGAKPEEIDMTELWGVTVTRKAKLFLHPIPCIPPAVASIDA</sequence>
<dbReference type="GO" id="GO:0020037">
    <property type="term" value="F:heme binding"/>
    <property type="evidence" value="ECO:0007669"/>
    <property type="project" value="InterPro"/>
</dbReference>
<feature type="transmembrane region" description="Helical" evidence="6">
    <location>
        <begin position="12"/>
        <end position="31"/>
    </location>
</feature>
<comment type="cofactor">
    <cofactor evidence="4">
        <name>heme</name>
        <dbReference type="ChEBI" id="CHEBI:30413"/>
    </cofactor>
</comment>
<keyword evidence="8" id="KW-1185">Reference proteome</keyword>
<dbReference type="InterPro" id="IPR017972">
    <property type="entry name" value="Cyt_P450_CS"/>
</dbReference>
<dbReference type="SUPFAM" id="SSF48264">
    <property type="entry name" value="Cytochrome P450"/>
    <property type="match status" value="1"/>
</dbReference>
<dbReference type="GO" id="GO:0016705">
    <property type="term" value="F:oxidoreductase activity, acting on paired donors, with incorporation or reduction of molecular oxygen"/>
    <property type="evidence" value="ECO:0007669"/>
    <property type="project" value="InterPro"/>
</dbReference>
<dbReference type="AlphaFoldDB" id="A0A811PBV0"/>
<keyword evidence="6" id="KW-1133">Transmembrane helix</keyword>
<dbReference type="GO" id="GO:0005506">
    <property type="term" value="F:iron ion binding"/>
    <property type="evidence" value="ECO:0007669"/>
    <property type="project" value="InterPro"/>
</dbReference>
<dbReference type="EMBL" id="CAJGYO010000007">
    <property type="protein sequence ID" value="CAD6244635.1"/>
    <property type="molecule type" value="Genomic_DNA"/>
</dbReference>
<dbReference type="PRINTS" id="PR00385">
    <property type="entry name" value="P450"/>
</dbReference>
<keyword evidence="6" id="KW-0472">Membrane</keyword>
<dbReference type="PANTHER" id="PTHR47955">
    <property type="entry name" value="CYTOCHROME P450 FAMILY 71 PROTEIN"/>
    <property type="match status" value="1"/>
</dbReference>
<dbReference type="InterPro" id="IPR001128">
    <property type="entry name" value="Cyt_P450"/>
</dbReference>
<dbReference type="GO" id="GO:0004497">
    <property type="term" value="F:monooxygenase activity"/>
    <property type="evidence" value="ECO:0007669"/>
    <property type="project" value="UniProtKB-KW"/>
</dbReference>
<proteinExistence type="inferred from homology"/>
<organism evidence="7 8">
    <name type="scientific">Miscanthus lutarioriparius</name>
    <dbReference type="NCBI Taxonomy" id="422564"/>
    <lineage>
        <taxon>Eukaryota</taxon>
        <taxon>Viridiplantae</taxon>
        <taxon>Streptophyta</taxon>
        <taxon>Embryophyta</taxon>
        <taxon>Tracheophyta</taxon>
        <taxon>Spermatophyta</taxon>
        <taxon>Magnoliopsida</taxon>
        <taxon>Liliopsida</taxon>
        <taxon>Poales</taxon>
        <taxon>Poaceae</taxon>
        <taxon>PACMAD clade</taxon>
        <taxon>Panicoideae</taxon>
        <taxon>Andropogonodae</taxon>
        <taxon>Andropogoneae</taxon>
        <taxon>Saccharinae</taxon>
        <taxon>Miscanthus</taxon>
    </lineage>
</organism>
<evidence type="ECO:0008006" key="9">
    <source>
        <dbReference type="Google" id="ProtNLM"/>
    </source>
</evidence>
<reference evidence="7" key="1">
    <citation type="submission" date="2020-10" db="EMBL/GenBank/DDBJ databases">
        <authorList>
            <person name="Han B."/>
            <person name="Lu T."/>
            <person name="Zhao Q."/>
            <person name="Huang X."/>
            <person name="Zhao Y."/>
        </authorList>
    </citation>
    <scope>NUCLEOTIDE SEQUENCE</scope>
</reference>
<keyword evidence="5" id="KW-0560">Oxidoreductase</keyword>
<accession>A0A811PBV0</accession>
<dbReference type="InterPro" id="IPR002401">
    <property type="entry name" value="Cyt_P450_E_grp-I"/>
</dbReference>
<dbReference type="CDD" id="cd11072">
    <property type="entry name" value="CYP71-like"/>
    <property type="match status" value="1"/>
</dbReference>
<evidence type="ECO:0000256" key="3">
    <source>
        <dbReference type="ARBA" id="ARBA00023004"/>
    </source>
</evidence>
<keyword evidence="5" id="KW-0503">Monooxygenase</keyword>
<name>A0A811PBV0_9POAL</name>
<gene>
    <name evidence="7" type="ORF">NCGR_LOCUS29252</name>
</gene>
<evidence type="ECO:0000256" key="4">
    <source>
        <dbReference type="PIRSR" id="PIRSR602401-1"/>
    </source>
</evidence>
<dbReference type="PROSITE" id="PS00086">
    <property type="entry name" value="CYTOCHROME_P450"/>
    <property type="match status" value="1"/>
</dbReference>
<feature type="binding site" description="axial binding residue" evidence="4">
    <location>
        <position position="464"/>
    </location>
    <ligand>
        <name>heme</name>
        <dbReference type="ChEBI" id="CHEBI:30413"/>
    </ligand>
    <ligandPart>
        <name>Fe</name>
        <dbReference type="ChEBI" id="CHEBI:18248"/>
    </ligandPart>
</feature>
<dbReference type="Pfam" id="PF00067">
    <property type="entry name" value="p450"/>
    <property type="match status" value="1"/>
</dbReference>
<comment type="caution">
    <text evidence="7">The sequence shown here is derived from an EMBL/GenBank/DDBJ whole genome shotgun (WGS) entry which is preliminary data.</text>
</comment>
<dbReference type="PANTHER" id="PTHR47955:SF21">
    <property type="entry name" value="OS06G0642300 PROTEIN"/>
    <property type="match status" value="1"/>
</dbReference>
<evidence type="ECO:0000256" key="6">
    <source>
        <dbReference type="SAM" id="Phobius"/>
    </source>
</evidence>
<keyword evidence="4 5" id="KW-0349">Heme</keyword>
<dbReference type="OrthoDB" id="1470350at2759"/>
<dbReference type="Proteomes" id="UP000604825">
    <property type="component" value="Unassembled WGS sequence"/>
</dbReference>
<evidence type="ECO:0000256" key="5">
    <source>
        <dbReference type="RuleBase" id="RU000461"/>
    </source>
</evidence>
<keyword evidence="6" id="KW-0812">Transmembrane</keyword>
<evidence type="ECO:0000256" key="1">
    <source>
        <dbReference type="ARBA" id="ARBA00010617"/>
    </source>
</evidence>
<dbReference type="FunFam" id="1.10.630.10:FF:000064">
    <property type="entry name" value="Cytochrome P450 monooxygenase"/>
    <property type="match status" value="1"/>
</dbReference>
<evidence type="ECO:0000313" key="8">
    <source>
        <dbReference type="Proteomes" id="UP000604825"/>
    </source>
</evidence>
<comment type="similarity">
    <text evidence="1 5">Belongs to the cytochrome P450 family.</text>
</comment>